<accession>A0A517TTP2</accession>
<keyword evidence="3" id="KW-1185">Reference proteome</keyword>
<feature type="signal peptide" evidence="1">
    <location>
        <begin position="1"/>
        <end position="21"/>
    </location>
</feature>
<evidence type="ECO:0000313" key="2">
    <source>
        <dbReference type="EMBL" id="QDT71736.1"/>
    </source>
</evidence>
<dbReference type="AlphaFoldDB" id="A0A517TTP2"/>
<reference evidence="2 3" key="1">
    <citation type="submission" date="2019-02" db="EMBL/GenBank/DDBJ databases">
        <title>Deep-cultivation of Planctomycetes and their phenomic and genomic characterization uncovers novel biology.</title>
        <authorList>
            <person name="Wiegand S."/>
            <person name="Jogler M."/>
            <person name="Boedeker C."/>
            <person name="Pinto D."/>
            <person name="Vollmers J."/>
            <person name="Rivas-Marin E."/>
            <person name="Kohn T."/>
            <person name="Peeters S.H."/>
            <person name="Heuer A."/>
            <person name="Rast P."/>
            <person name="Oberbeckmann S."/>
            <person name="Bunk B."/>
            <person name="Jeske O."/>
            <person name="Meyerdierks A."/>
            <person name="Storesund J.E."/>
            <person name="Kallscheuer N."/>
            <person name="Luecker S."/>
            <person name="Lage O.M."/>
            <person name="Pohl T."/>
            <person name="Merkel B.J."/>
            <person name="Hornburger P."/>
            <person name="Mueller R.-W."/>
            <person name="Bruemmer F."/>
            <person name="Labrenz M."/>
            <person name="Spormann A.M."/>
            <person name="Op den Camp H."/>
            <person name="Overmann J."/>
            <person name="Amann R."/>
            <person name="Jetten M.S.M."/>
            <person name="Mascher T."/>
            <person name="Medema M.H."/>
            <person name="Devos D.P."/>
            <person name="Kaster A.-K."/>
            <person name="Ovreas L."/>
            <person name="Rohde M."/>
            <person name="Galperin M.Y."/>
            <person name="Jogler C."/>
        </authorList>
    </citation>
    <scope>NUCLEOTIDE SEQUENCE [LARGE SCALE GENOMIC DNA]</scope>
    <source>
        <strain evidence="2 3">I41</strain>
    </source>
</reference>
<dbReference type="KEGG" id="llh:I41_08960"/>
<keyword evidence="1" id="KW-0732">Signal</keyword>
<evidence type="ECO:0000313" key="3">
    <source>
        <dbReference type="Proteomes" id="UP000317909"/>
    </source>
</evidence>
<dbReference type="EMBL" id="CP036339">
    <property type="protein sequence ID" value="QDT71736.1"/>
    <property type="molecule type" value="Genomic_DNA"/>
</dbReference>
<feature type="chain" id="PRO_5021989863" description="PEP-CTERM protein-sorting domain-containing protein" evidence="1">
    <location>
        <begin position="22"/>
        <end position="426"/>
    </location>
</feature>
<evidence type="ECO:0000256" key="1">
    <source>
        <dbReference type="SAM" id="SignalP"/>
    </source>
</evidence>
<organism evidence="2 3">
    <name type="scientific">Lacipirellula limnantheis</name>
    <dbReference type="NCBI Taxonomy" id="2528024"/>
    <lineage>
        <taxon>Bacteria</taxon>
        <taxon>Pseudomonadati</taxon>
        <taxon>Planctomycetota</taxon>
        <taxon>Planctomycetia</taxon>
        <taxon>Pirellulales</taxon>
        <taxon>Lacipirellulaceae</taxon>
        <taxon>Lacipirellula</taxon>
    </lineage>
</organism>
<protein>
    <recommendedName>
        <fullName evidence="4">PEP-CTERM protein-sorting domain-containing protein</fullName>
    </recommendedName>
</protein>
<evidence type="ECO:0008006" key="4">
    <source>
        <dbReference type="Google" id="ProtNLM"/>
    </source>
</evidence>
<name>A0A517TTP2_9BACT</name>
<sequence length="426" mass="44080" precursor="true">MHAFHRFLACLCVAHLSAATAAGAPVIVRSNVGLEGGSLFEAQSISRFDEGEDSAVAFGHISGGYSSAFSSPDGLGYESFGQPGFYIGGSAKSDVSLDSNGASTGAVMDSALLFSFNTAGGGGTIYSRSRFNLVGLGTTIYPQYPVGATSIRFSFAQSYGIEQRGEQFVTAGTGSFGEIIPKNFRGNAARAGTIPLLGEISIQAGVFGATGTYDFNFDGPFQSGQGSVSQLLIWGVNSLRGETPGDPLRFQPGNVTSSPSTKKLTGNLGHFSAPVAGGYGRTSYVYAQGLGANGVPPNDTNSRAIEFTTSGANLAAFVVPELLNASMLYVTANNQRIGFSSGEQIDLTSIDPSGVDSFILELPDAKFSDFLKTAIGFRFIADGLNTVVATAVPIPEPSTLITACIGVTLLTTINRRGEAAALSSHP</sequence>
<dbReference type="Proteomes" id="UP000317909">
    <property type="component" value="Chromosome"/>
</dbReference>
<gene>
    <name evidence="2" type="ORF">I41_08960</name>
</gene>
<proteinExistence type="predicted"/>